<sequence length="498" mass="51791">MTPGQTTGQAAATDQGSRPGAGLSMRSATELVAGFADGSIDPVAVTHDALAAIEAHDEQVNAMVLVDAEGALEAARASARRWEQGSPLGPADGVPTTIKDILLTRGWPTLRGSRLIEEAGPWPDDAPAVARLRESGSVLLGKNTAPEFAWKGVTDSLRHGATGNPWGAELTAGGSSGGAAAAVGLGMGVWAPGTDGGGSVRIPASFTGTVALKGTYGRVPMFPSSPYGTVAHAGPMTRSVRDAAFLLDILSGPDSRDWSAEAPPTSSFLEGLDAGVRGLRIAFSPTLGFDVTNDPEVEAAVRAAAEILARAGAEVEEIDPGIDDPVDAFHVLWFTGAAKVLEGYGPGAIEQIDPGLAEAIRSFGLGVSASHFLDAVAVRMDLGRTMGAFHETHDVLLTPTMPIAAFPVGQPAPDGWASDLWTSWTPYTYPFNLTQQPALSVPCGFTADERPVGLQVVGARHADALVLRVGQAYEALTDWHRCVPTLLRHNATDTHHQE</sequence>
<feature type="domain" description="Amidase" evidence="3">
    <location>
        <begin position="45"/>
        <end position="467"/>
    </location>
</feature>
<dbReference type="InterPro" id="IPR036928">
    <property type="entry name" value="AS_sf"/>
</dbReference>
<feature type="region of interest" description="Disordered" evidence="2">
    <location>
        <begin position="1"/>
        <end position="23"/>
    </location>
</feature>
<keyword evidence="4" id="KW-0378">Hydrolase</keyword>
<evidence type="ECO:0000256" key="1">
    <source>
        <dbReference type="ARBA" id="ARBA00009199"/>
    </source>
</evidence>
<dbReference type="Proteomes" id="UP001056535">
    <property type="component" value="Chromosome"/>
</dbReference>
<evidence type="ECO:0000256" key="2">
    <source>
        <dbReference type="SAM" id="MobiDB-lite"/>
    </source>
</evidence>
<evidence type="ECO:0000259" key="3">
    <source>
        <dbReference type="Pfam" id="PF01425"/>
    </source>
</evidence>
<dbReference type="Pfam" id="PF01425">
    <property type="entry name" value="Amidase"/>
    <property type="match status" value="1"/>
</dbReference>
<reference evidence="4" key="1">
    <citation type="submission" date="2022-06" db="EMBL/GenBank/DDBJ databases">
        <title>Ornithinimicrobium JY.X270.</title>
        <authorList>
            <person name="Huang Y."/>
        </authorList>
    </citation>
    <scope>NUCLEOTIDE SEQUENCE</scope>
    <source>
        <strain evidence="4">JY.X270</strain>
    </source>
</reference>
<dbReference type="PROSITE" id="PS00571">
    <property type="entry name" value="AMIDASES"/>
    <property type="match status" value="1"/>
</dbReference>
<keyword evidence="5" id="KW-1185">Reference proteome</keyword>
<dbReference type="NCBIfam" id="NF004815">
    <property type="entry name" value="PRK06169.1"/>
    <property type="match status" value="1"/>
</dbReference>
<dbReference type="EMBL" id="CP099490">
    <property type="protein sequence ID" value="USQ77584.1"/>
    <property type="molecule type" value="Genomic_DNA"/>
</dbReference>
<dbReference type="SUPFAM" id="SSF75304">
    <property type="entry name" value="Amidase signature (AS) enzymes"/>
    <property type="match status" value="1"/>
</dbReference>
<dbReference type="InterPro" id="IPR023631">
    <property type="entry name" value="Amidase_dom"/>
</dbReference>
<protein>
    <submittedName>
        <fullName evidence="4">Amidase</fullName>
        <ecNumber evidence="4">3.5.1.4</ecNumber>
    </submittedName>
</protein>
<dbReference type="GO" id="GO:0004040">
    <property type="term" value="F:amidase activity"/>
    <property type="evidence" value="ECO:0007669"/>
    <property type="project" value="UniProtKB-EC"/>
</dbReference>
<comment type="similarity">
    <text evidence="1">Belongs to the amidase family.</text>
</comment>
<proteinExistence type="inferred from homology"/>
<dbReference type="EC" id="3.5.1.4" evidence="4"/>
<dbReference type="PANTHER" id="PTHR11895:SF7">
    <property type="entry name" value="GLUTAMYL-TRNA(GLN) AMIDOTRANSFERASE SUBUNIT A, MITOCHONDRIAL"/>
    <property type="match status" value="1"/>
</dbReference>
<evidence type="ECO:0000313" key="4">
    <source>
        <dbReference type="EMBL" id="USQ77584.1"/>
    </source>
</evidence>
<dbReference type="InterPro" id="IPR020556">
    <property type="entry name" value="Amidase_CS"/>
</dbReference>
<dbReference type="Gene3D" id="3.90.1300.10">
    <property type="entry name" value="Amidase signature (AS) domain"/>
    <property type="match status" value="1"/>
</dbReference>
<dbReference type="RefSeq" id="WP_252622868.1">
    <property type="nucleotide sequence ID" value="NZ_CP099490.1"/>
</dbReference>
<organism evidence="4 5">
    <name type="scientific">Ornithinimicrobium cryptoxanthini</name>
    <dbReference type="NCBI Taxonomy" id="2934161"/>
    <lineage>
        <taxon>Bacteria</taxon>
        <taxon>Bacillati</taxon>
        <taxon>Actinomycetota</taxon>
        <taxon>Actinomycetes</taxon>
        <taxon>Micrococcales</taxon>
        <taxon>Ornithinimicrobiaceae</taxon>
        <taxon>Ornithinimicrobium</taxon>
    </lineage>
</organism>
<gene>
    <name evidence="4" type="ORF">NF557_06685</name>
</gene>
<accession>A0ABY4YLU7</accession>
<name>A0ABY4YLU7_9MICO</name>
<evidence type="ECO:0000313" key="5">
    <source>
        <dbReference type="Proteomes" id="UP001056535"/>
    </source>
</evidence>
<feature type="compositionally biased region" description="Low complexity" evidence="2">
    <location>
        <begin position="1"/>
        <end position="16"/>
    </location>
</feature>
<dbReference type="PANTHER" id="PTHR11895">
    <property type="entry name" value="TRANSAMIDASE"/>
    <property type="match status" value="1"/>
</dbReference>
<dbReference type="InterPro" id="IPR000120">
    <property type="entry name" value="Amidase"/>
</dbReference>